<sequence>MKPNHEPVILPAQLRAAVREIIPEVLAEMLGVTLLPPVAHNREWFDAEEAARLLDLNRPEKLHKMRRNGLLQEGRHCRTTNDTASAKIPRWQYHVGRCRDVLNQSIAKRPSRSKSIR</sequence>
<name>A0AA97ALN0_LEPBY</name>
<protein>
    <submittedName>
        <fullName evidence="1">Uncharacterized protein</fullName>
    </submittedName>
</protein>
<reference evidence="1" key="2">
    <citation type="submission" date="2023-07" db="EMBL/GenBank/DDBJ databases">
        <authorList>
            <person name="Bai X.-H."/>
            <person name="Wang H.-H."/>
            <person name="Wang J."/>
            <person name="Ma M.-Y."/>
            <person name="Hu H.-H."/>
            <person name="Song Z.-L."/>
            <person name="Ma H.-G."/>
            <person name="Fan Y."/>
            <person name="Du C.-Y."/>
            <person name="Xu J.-C."/>
        </authorList>
    </citation>
    <scope>NUCLEOTIDE SEQUENCE</scope>
    <source>
        <strain evidence="1">CZ1</strain>
    </source>
</reference>
<reference evidence="1" key="1">
    <citation type="journal article" date="2023" name="Plants (Basel)">
        <title>Genomic Analysis of Leptolyngbya boryana CZ1 Reveals Efficient Carbon Fixation Modules.</title>
        <authorList>
            <person name="Bai X."/>
            <person name="Wang H."/>
            <person name="Cheng W."/>
            <person name="Wang J."/>
            <person name="Ma M."/>
            <person name="Hu H."/>
            <person name="Song Z."/>
            <person name="Ma H."/>
            <person name="Fan Y."/>
            <person name="Du C."/>
            <person name="Xu J."/>
        </authorList>
    </citation>
    <scope>NUCLEOTIDE SEQUENCE</scope>
    <source>
        <strain evidence="1">CZ1</strain>
    </source>
</reference>
<dbReference type="RefSeq" id="WP_316426345.1">
    <property type="nucleotide sequence ID" value="NZ_CP130144.1"/>
</dbReference>
<evidence type="ECO:0000313" key="1">
    <source>
        <dbReference type="EMBL" id="WNZ44153.1"/>
    </source>
</evidence>
<organism evidence="1">
    <name type="scientific">Leptolyngbya boryana CZ1</name>
    <dbReference type="NCBI Taxonomy" id="3060204"/>
    <lineage>
        <taxon>Bacteria</taxon>
        <taxon>Bacillati</taxon>
        <taxon>Cyanobacteriota</taxon>
        <taxon>Cyanophyceae</taxon>
        <taxon>Leptolyngbyales</taxon>
        <taxon>Leptolyngbyaceae</taxon>
        <taxon>Leptolyngbya group</taxon>
        <taxon>Leptolyngbya</taxon>
    </lineage>
</organism>
<accession>A0AA97ALN0</accession>
<dbReference type="EMBL" id="CP130144">
    <property type="protein sequence ID" value="WNZ44153.1"/>
    <property type="molecule type" value="Genomic_DNA"/>
</dbReference>
<proteinExistence type="predicted"/>
<gene>
    <name evidence="1" type="ORF">Q2T42_20195</name>
</gene>
<dbReference type="AlphaFoldDB" id="A0AA97ALN0"/>